<keyword evidence="4" id="KW-0233">DNA recombination</keyword>
<reference evidence="7" key="1">
    <citation type="submission" date="2020-10" db="EMBL/GenBank/DDBJ databases">
        <title>Paenihalocynthiibacter styelae gen. nov., sp. nov., isolated from stalked sea squirt Styela clava.</title>
        <authorList>
            <person name="Kim Y.-O."/>
            <person name="Yoon J.-H."/>
        </authorList>
    </citation>
    <scope>NUCLEOTIDE SEQUENCE</scope>
    <source>
        <strain evidence="7">MYP1-1</strain>
    </source>
</reference>
<organism evidence="7 8">
    <name type="scientific">Halocynthiibacter styelae</name>
    <dbReference type="NCBI Taxonomy" id="2761955"/>
    <lineage>
        <taxon>Bacteria</taxon>
        <taxon>Pseudomonadati</taxon>
        <taxon>Pseudomonadota</taxon>
        <taxon>Alphaproteobacteria</taxon>
        <taxon>Rhodobacterales</taxon>
        <taxon>Paracoccaceae</taxon>
        <taxon>Halocynthiibacter</taxon>
    </lineage>
</organism>
<feature type="region of interest" description="Disordered" evidence="5">
    <location>
        <begin position="1"/>
        <end position="30"/>
    </location>
</feature>
<name>A0A8J7LLG4_9RHOB</name>
<dbReference type="PROSITE" id="PS51898">
    <property type="entry name" value="TYR_RECOMBINASE"/>
    <property type="match status" value="1"/>
</dbReference>
<dbReference type="Gene3D" id="1.10.150.130">
    <property type="match status" value="1"/>
</dbReference>
<dbReference type="AlphaFoldDB" id="A0A8J7LLG4"/>
<sequence>MKISGSFPSGNPRYYLRQNDAKDIPLPDAPKDSPKFLKAYALALEGKKAGSPRIDHRTGTIGSAIRAFMASDHFLTRAPGTRSNWRRTLEELENVFAKAKITDLESRHIRKYLSKFAPHPANNRLKVWRALCKWSVDAGLIDSDPARDVRKRAIPQSDGHIPWTKTDAKAFRAHWPVGTTQRFAFELLCHTGAAIGDAVKLGPSNIKDGWLTYKRSKSKTYCTIPFSTDWPHWFPGSKDLPDCISAAPRALTFLATPRGLPRSSKAVGQWFAKAAREAGLEKGKTAHGVRKYLAVTMTERGATDEQRMAVLGHDTTKQTLEYSKTADAKRIISGTKFGNSPEKVVKNTI</sequence>
<dbReference type="InterPro" id="IPR002104">
    <property type="entry name" value="Integrase_catalytic"/>
</dbReference>
<dbReference type="InterPro" id="IPR013762">
    <property type="entry name" value="Integrase-like_cat_sf"/>
</dbReference>
<dbReference type="InterPro" id="IPR010998">
    <property type="entry name" value="Integrase_recombinase_N"/>
</dbReference>
<proteinExistence type="inferred from homology"/>
<comment type="caution">
    <text evidence="7">The sequence shown here is derived from an EMBL/GenBank/DDBJ whole genome shotgun (WGS) entry which is preliminary data.</text>
</comment>
<keyword evidence="2" id="KW-0229">DNA integration</keyword>
<dbReference type="InterPro" id="IPR011010">
    <property type="entry name" value="DNA_brk_join_enz"/>
</dbReference>
<keyword evidence="8" id="KW-1185">Reference proteome</keyword>
<dbReference type="Pfam" id="PF00589">
    <property type="entry name" value="Phage_integrase"/>
    <property type="match status" value="1"/>
</dbReference>
<dbReference type="EMBL" id="JADCKQ010000019">
    <property type="protein sequence ID" value="MBI1495365.1"/>
    <property type="molecule type" value="Genomic_DNA"/>
</dbReference>
<dbReference type="RefSeq" id="WP_228850068.1">
    <property type="nucleotide sequence ID" value="NZ_JADCKQ010000019.1"/>
</dbReference>
<evidence type="ECO:0000313" key="7">
    <source>
        <dbReference type="EMBL" id="MBI1495365.1"/>
    </source>
</evidence>
<dbReference type="GO" id="GO:0006310">
    <property type="term" value="P:DNA recombination"/>
    <property type="evidence" value="ECO:0007669"/>
    <property type="project" value="UniProtKB-KW"/>
</dbReference>
<evidence type="ECO:0000256" key="4">
    <source>
        <dbReference type="ARBA" id="ARBA00023172"/>
    </source>
</evidence>
<dbReference type="Gene3D" id="1.10.443.10">
    <property type="entry name" value="Intergrase catalytic core"/>
    <property type="match status" value="1"/>
</dbReference>
<protein>
    <submittedName>
        <fullName evidence="7">Tyrosine-type recombinase/integrase</fullName>
    </submittedName>
</protein>
<evidence type="ECO:0000256" key="1">
    <source>
        <dbReference type="ARBA" id="ARBA00008857"/>
    </source>
</evidence>
<dbReference type="PANTHER" id="PTHR30349">
    <property type="entry name" value="PHAGE INTEGRASE-RELATED"/>
    <property type="match status" value="1"/>
</dbReference>
<feature type="domain" description="Tyr recombinase" evidence="6">
    <location>
        <begin position="158"/>
        <end position="336"/>
    </location>
</feature>
<dbReference type="PANTHER" id="PTHR30349:SF41">
    <property type="entry name" value="INTEGRASE_RECOMBINASE PROTEIN MJ0367-RELATED"/>
    <property type="match status" value="1"/>
</dbReference>
<dbReference type="SUPFAM" id="SSF56349">
    <property type="entry name" value="DNA breaking-rejoining enzymes"/>
    <property type="match status" value="1"/>
</dbReference>
<dbReference type="GO" id="GO:0015074">
    <property type="term" value="P:DNA integration"/>
    <property type="evidence" value="ECO:0007669"/>
    <property type="project" value="UniProtKB-KW"/>
</dbReference>
<evidence type="ECO:0000313" key="8">
    <source>
        <dbReference type="Proteomes" id="UP000640583"/>
    </source>
</evidence>
<evidence type="ECO:0000259" key="6">
    <source>
        <dbReference type="PROSITE" id="PS51898"/>
    </source>
</evidence>
<comment type="similarity">
    <text evidence="1">Belongs to the 'phage' integrase family.</text>
</comment>
<dbReference type="GO" id="GO:0003677">
    <property type="term" value="F:DNA binding"/>
    <property type="evidence" value="ECO:0007669"/>
    <property type="project" value="UniProtKB-KW"/>
</dbReference>
<gene>
    <name evidence="7" type="ORF">H1D41_17110</name>
</gene>
<accession>A0A8J7LLG4</accession>
<evidence type="ECO:0000256" key="5">
    <source>
        <dbReference type="SAM" id="MobiDB-lite"/>
    </source>
</evidence>
<dbReference type="Proteomes" id="UP000640583">
    <property type="component" value="Unassembled WGS sequence"/>
</dbReference>
<feature type="compositionally biased region" description="Basic and acidic residues" evidence="5">
    <location>
        <begin position="19"/>
        <end position="30"/>
    </location>
</feature>
<evidence type="ECO:0000256" key="2">
    <source>
        <dbReference type="ARBA" id="ARBA00022908"/>
    </source>
</evidence>
<evidence type="ECO:0000256" key="3">
    <source>
        <dbReference type="ARBA" id="ARBA00023125"/>
    </source>
</evidence>
<dbReference type="InterPro" id="IPR050090">
    <property type="entry name" value="Tyrosine_recombinase_XerCD"/>
</dbReference>
<keyword evidence="3" id="KW-0238">DNA-binding</keyword>